<feature type="region of interest" description="Disordered" evidence="3">
    <location>
        <begin position="83"/>
        <end position="102"/>
    </location>
</feature>
<reference evidence="4" key="2">
    <citation type="submission" date="2025-08" db="UniProtKB">
        <authorList>
            <consortium name="Ensembl"/>
        </authorList>
    </citation>
    <scope>IDENTIFICATION</scope>
</reference>
<evidence type="ECO:0000313" key="5">
    <source>
        <dbReference type="Proteomes" id="UP000265040"/>
    </source>
</evidence>
<dbReference type="AlphaFoldDB" id="A0AAQ6IKF3"/>
<gene>
    <name evidence="4" type="primary">FAM161B</name>
</gene>
<evidence type="ECO:0008006" key="6">
    <source>
        <dbReference type="Google" id="ProtNLM"/>
    </source>
</evidence>
<keyword evidence="5" id="KW-1185">Reference proteome</keyword>
<dbReference type="InterPro" id="IPR051655">
    <property type="entry name" value="FAM161"/>
</dbReference>
<dbReference type="Pfam" id="PF10595">
    <property type="entry name" value="FAM161A_B"/>
    <property type="match status" value="1"/>
</dbReference>
<evidence type="ECO:0000256" key="2">
    <source>
        <dbReference type="ARBA" id="ARBA00023054"/>
    </source>
</evidence>
<dbReference type="GO" id="GO:0044782">
    <property type="term" value="P:cilium organization"/>
    <property type="evidence" value="ECO:0007669"/>
    <property type="project" value="TreeGrafter"/>
</dbReference>
<dbReference type="GeneTree" id="ENSGT00940000159998"/>
<evidence type="ECO:0000313" key="4">
    <source>
        <dbReference type="Ensembl" id="ENSATEP00000077870.1"/>
    </source>
</evidence>
<accession>A0AAQ6IKF3</accession>
<evidence type="ECO:0000256" key="3">
    <source>
        <dbReference type="SAM" id="MobiDB-lite"/>
    </source>
</evidence>
<dbReference type="InterPro" id="IPR019579">
    <property type="entry name" value="FAM161A/B"/>
</dbReference>
<name>A0AAQ6IKF3_ANATE</name>
<comment type="similarity">
    <text evidence="1">Belongs to the FAM161 family.</text>
</comment>
<reference evidence="4 5" key="1">
    <citation type="submission" date="2021-04" db="EMBL/GenBank/DDBJ databases">
        <authorList>
            <consortium name="Wellcome Sanger Institute Data Sharing"/>
        </authorList>
    </citation>
    <scope>NUCLEOTIDE SEQUENCE [LARGE SCALE GENOMIC DNA]</scope>
</reference>
<feature type="region of interest" description="Disordered" evidence="3">
    <location>
        <begin position="247"/>
        <end position="303"/>
    </location>
</feature>
<organism evidence="4 5">
    <name type="scientific">Anabas testudineus</name>
    <name type="common">Climbing perch</name>
    <name type="synonym">Anthias testudineus</name>
    <dbReference type="NCBI Taxonomy" id="64144"/>
    <lineage>
        <taxon>Eukaryota</taxon>
        <taxon>Metazoa</taxon>
        <taxon>Chordata</taxon>
        <taxon>Craniata</taxon>
        <taxon>Vertebrata</taxon>
        <taxon>Euteleostomi</taxon>
        <taxon>Actinopterygii</taxon>
        <taxon>Neopterygii</taxon>
        <taxon>Teleostei</taxon>
        <taxon>Neoteleostei</taxon>
        <taxon>Acanthomorphata</taxon>
        <taxon>Anabantaria</taxon>
        <taxon>Anabantiformes</taxon>
        <taxon>Anabantoidei</taxon>
        <taxon>Anabantidae</taxon>
        <taxon>Anabas</taxon>
    </lineage>
</organism>
<reference evidence="4" key="3">
    <citation type="submission" date="2025-09" db="UniProtKB">
        <authorList>
            <consortium name="Ensembl"/>
        </authorList>
    </citation>
    <scope>IDENTIFICATION</scope>
</reference>
<protein>
    <recommendedName>
        <fullName evidence="6">FAM161 centrosomal protein B</fullName>
    </recommendedName>
</protein>
<sequence>MVRQENPTASGSPKLRTAERTRTAKLGFLDEKLSFHPKIIQNVPDFSRLHKALQTEVLRKTQIKDVTKCQPFCLRTSALPARQRTMSPENSQVSNISRSKSKSLGALSSLSTDTLPTYITDAERKRCMAIRKSMEIRDSKNQESSDWLRKYQMRSQAMKKTVVLHAKLLDPHSSLNEVYNEKLQQHREADQQRTREYMKELQEMKTRVSERPYLFQQVKQKNAKAHAEQIYRNKLKKAGLKEQFVEENGKAVEGVSSSTSFRSGDDGGSTENDTHNREENVDNWEKIEDVEEESVKSKGEEMP</sequence>
<dbReference type="Proteomes" id="UP000265040">
    <property type="component" value="Chromosome 12"/>
</dbReference>
<dbReference type="GO" id="GO:0005929">
    <property type="term" value="C:cilium"/>
    <property type="evidence" value="ECO:0007669"/>
    <property type="project" value="TreeGrafter"/>
</dbReference>
<proteinExistence type="inferred from homology"/>
<evidence type="ECO:0000256" key="1">
    <source>
        <dbReference type="ARBA" id="ARBA00006663"/>
    </source>
</evidence>
<dbReference type="GO" id="GO:0005856">
    <property type="term" value="C:cytoskeleton"/>
    <property type="evidence" value="ECO:0007669"/>
    <property type="project" value="UniProtKB-ARBA"/>
</dbReference>
<dbReference type="PANTHER" id="PTHR21501:SF4">
    <property type="entry name" value="PROTEIN FAM161B"/>
    <property type="match status" value="1"/>
</dbReference>
<feature type="compositionally biased region" description="Polar residues" evidence="3">
    <location>
        <begin position="84"/>
        <end position="96"/>
    </location>
</feature>
<keyword evidence="2" id="KW-0175">Coiled coil</keyword>
<dbReference type="Ensembl" id="ENSATET00000077912.1">
    <property type="protein sequence ID" value="ENSATEP00000077870.1"/>
    <property type="gene ID" value="ENSATEG00000031020.1"/>
</dbReference>
<dbReference type="PANTHER" id="PTHR21501">
    <property type="entry name" value="PROTEIN FAM-161"/>
    <property type="match status" value="1"/>
</dbReference>
<feature type="compositionally biased region" description="Basic and acidic residues" evidence="3">
    <location>
        <begin position="272"/>
        <end position="303"/>
    </location>
</feature>